<evidence type="ECO:0000256" key="3">
    <source>
        <dbReference type="ARBA" id="ARBA00011890"/>
    </source>
</evidence>
<accession>A0AA85J0A0</accession>
<organism evidence="9 11">
    <name type="scientific">Trichobilharzia regenti</name>
    <name type="common">Nasal bird schistosome</name>
    <dbReference type="NCBI Taxonomy" id="157069"/>
    <lineage>
        <taxon>Eukaryota</taxon>
        <taxon>Metazoa</taxon>
        <taxon>Spiralia</taxon>
        <taxon>Lophotrochozoa</taxon>
        <taxon>Platyhelminthes</taxon>
        <taxon>Trematoda</taxon>
        <taxon>Digenea</taxon>
        <taxon>Strigeidida</taxon>
        <taxon>Schistosomatoidea</taxon>
        <taxon>Schistosomatidae</taxon>
        <taxon>Trichobilharzia</taxon>
    </lineage>
</organism>
<dbReference type="PANTHER" id="PTHR11579:SF0">
    <property type="entry name" value="PROTEIN-L-ISOASPARTATE(D-ASPARTATE) O-METHYLTRANSFERASE"/>
    <property type="match status" value="1"/>
</dbReference>
<evidence type="ECO:0000313" key="10">
    <source>
        <dbReference type="WBParaSite" id="TREG1_117240.2"/>
    </source>
</evidence>
<evidence type="ECO:0000313" key="11">
    <source>
        <dbReference type="WBParaSite" id="TREG1_117240.6"/>
    </source>
</evidence>
<feature type="compositionally biased region" description="Basic and acidic residues" evidence="8">
    <location>
        <begin position="245"/>
        <end position="259"/>
    </location>
</feature>
<dbReference type="Gene3D" id="3.40.50.150">
    <property type="entry name" value="Vaccinia Virus protein VP39"/>
    <property type="match status" value="1"/>
</dbReference>
<name>A0AA85J0A0_TRIRE</name>
<dbReference type="GO" id="GO:0032259">
    <property type="term" value="P:methylation"/>
    <property type="evidence" value="ECO:0007669"/>
    <property type="project" value="UniProtKB-KW"/>
</dbReference>
<comment type="similarity">
    <text evidence="2">Belongs to the methyltransferase superfamily. L-isoaspartyl/D-aspartyl protein methyltransferase family.</text>
</comment>
<evidence type="ECO:0000256" key="8">
    <source>
        <dbReference type="SAM" id="MobiDB-lite"/>
    </source>
</evidence>
<dbReference type="SUPFAM" id="SSF53335">
    <property type="entry name" value="S-adenosyl-L-methionine-dependent methyltransferases"/>
    <property type="match status" value="1"/>
</dbReference>
<evidence type="ECO:0000256" key="6">
    <source>
        <dbReference type="ARBA" id="ARBA00022679"/>
    </source>
</evidence>
<evidence type="ECO:0000256" key="1">
    <source>
        <dbReference type="ARBA" id="ARBA00004496"/>
    </source>
</evidence>
<keyword evidence="6" id="KW-0808">Transferase</keyword>
<comment type="subcellular location">
    <subcellularLocation>
        <location evidence="1">Cytoplasm</location>
    </subcellularLocation>
</comment>
<reference evidence="10 11" key="2">
    <citation type="submission" date="2023-11" db="UniProtKB">
        <authorList>
            <consortium name="WormBaseParasite"/>
        </authorList>
    </citation>
    <scope>IDENTIFICATION</scope>
</reference>
<keyword evidence="4" id="KW-0963">Cytoplasm</keyword>
<dbReference type="GO" id="GO:0004719">
    <property type="term" value="F:protein-L-isoaspartate (D-aspartate) O-methyltransferase activity"/>
    <property type="evidence" value="ECO:0007669"/>
    <property type="project" value="UniProtKB-EC"/>
</dbReference>
<evidence type="ECO:0000256" key="5">
    <source>
        <dbReference type="ARBA" id="ARBA00022603"/>
    </source>
</evidence>
<evidence type="ECO:0000313" key="9">
    <source>
        <dbReference type="Proteomes" id="UP000050795"/>
    </source>
</evidence>
<evidence type="ECO:0000256" key="7">
    <source>
        <dbReference type="ARBA" id="ARBA00022691"/>
    </source>
</evidence>
<dbReference type="GO" id="GO:0005737">
    <property type="term" value="C:cytoplasm"/>
    <property type="evidence" value="ECO:0007669"/>
    <property type="project" value="UniProtKB-SubCell"/>
</dbReference>
<dbReference type="Pfam" id="PF01135">
    <property type="entry name" value="PCMT"/>
    <property type="match status" value="1"/>
</dbReference>
<feature type="region of interest" description="Disordered" evidence="8">
    <location>
        <begin position="242"/>
        <end position="272"/>
    </location>
</feature>
<dbReference type="WBParaSite" id="TREG1_117240.6">
    <property type="protein sequence ID" value="TREG1_117240.6"/>
    <property type="gene ID" value="TREG1_117240"/>
</dbReference>
<evidence type="ECO:0000256" key="4">
    <source>
        <dbReference type="ARBA" id="ARBA00022490"/>
    </source>
</evidence>
<proteinExistence type="inferred from homology"/>
<dbReference type="InterPro" id="IPR000682">
    <property type="entry name" value="PCMT"/>
</dbReference>
<dbReference type="EC" id="2.1.1.77" evidence="3"/>
<sequence length="314" mass="34679">MIAATFIKYIFVTANILYLLGAFASSSDLKTHKELIDYLYKRGYIKSLSVKEKMGLVDRRFFVNSNPYEDSSQPGEHGAIVGAPHTHARILESLKDHMTDGAKVSCILCDTGYLLACMGLFVTVKGGVIGVQMDYALTLLNYDNLGTWSGSTAGLRQIGYKRDVPFLLYTRGSTTENVPGEGLSAIHYRGDDKNTIEVLGKRLKPGGRLIYERNTGRGDPELMVIDKLQNGSLSEKQLIDTTLESGKKEEEEDKEREGEEFGGLEDLFPPRPVLSGSPDGDELFIPSSQIKYIPDIKVVLLLVSVVIISCILLF</sequence>
<dbReference type="InterPro" id="IPR029063">
    <property type="entry name" value="SAM-dependent_MTases_sf"/>
</dbReference>
<dbReference type="Proteomes" id="UP000050795">
    <property type="component" value="Unassembled WGS sequence"/>
</dbReference>
<protein>
    <recommendedName>
        <fullName evidence="3">protein-L-isoaspartate(D-aspartate) O-methyltransferase</fullName>
        <ecNumber evidence="3">2.1.1.77</ecNumber>
    </recommendedName>
</protein>
<dbReference type="AlphaFoldDB" id="A0AA85J0A0"/>
<evidence type="ECO:0000256" key="2">
    <source>
        <dbReference type="ARBA" id="ARBA00005369"/>
    </source>
</evidence>
<keyword evidence="9" id="KW-1185">Reference proteome</keyword>
<keyword evidence="7" id="KW-0949">S-adenosyl-L-methionine</keyword>
<keyword evidence="5" id="KW-0489">Methyltransferase</keyword>
<dbReference type="PANTHER" id="PTHR11579">
    <property type="entry name" value="PROTEIN-L-ISOASPARTATE O-METHYLTRANSFERASE"/>
    <property type="match status" value="1"/>
</dbReference>
<reference evidence="9" key="1">
    <citation type="submission" date="2022-06" db="EMBL/GenBank/DDBJ databases">
        <authorList>
            <person name="Berger JAMES D."/>
            <person name="Berger JAMES D."/>
        </authorList>
    </citation>
    <scope>NUCLEOTIDE SEQUENCE [LARGE SCALE GENOMIC DNA]</scope>
</reference>
<dbReference type="WBParaSite" id="TREG1_117240.2">
    <property type="protein sequence ID" value="TREG1_117240.2"/>
    <property type="gene ID" value="TREG1_117240"/>
</dbReference>